<evidence type="ECO:0000256" key="16">
    <source>
        <dbReference type="RuleBase" id="RU363109"/>
    </source>
</evidence>
<keyword evidence="14 16" id="KW-0456">Lyase</keyword>
<evidence type="ECO:0000256" key="3">
    <source>
        <dbReference type="ARBA" id="ARBA00007811"/>
    </source>
</evidence>
<name>B4MWF3_DROWI</name>
<dbReference type="SMR" id="B4MWF3"/>
<accession>B4MWF3</accession>
<feature type="transmembrane region" description="Helical" evidence="16">
    <location>
        <begin position="313"/>
        <end position="336"/>
    </location>
</feature>
<gene>
    <name evidence="19" type="primary">Dwil\GK15278</name>
    <name evidence="19" type="ORF">Dwil_GK15278</name>
</gene>
<evidence type="ECO:0000256" key="1">
    <source>
        <dbReference type="ARBA" id="ARBA00004477"/>
    </source>
</evidence>
<evidence type="ECO:0000256" key="7">
    <source>
        <dbReference type="ARBA" id="ARBA00022824"/>
    </source>
</evidence>
<dbReference type="Gene3D" id="2.60.40.790">
    <property type="match status" value="1"/>
</dbReference>
<comment type="function">
    <text evidence="16">Catalyzes the third of the four reactions of the long-chain fatty acids elongation cycle. This endoplasmic reticulum-bound enzymatic process, allows the addition of two carbons to the chain of long- and very long-chain fatty acids/VLCFAs per cycle. This enzyme catalyzes the dehydration of the 3-hydroxyacyl-CoA intermediate into trans-2,3-enoyl-CoA, within each cycle of fatty acid elongation. Thereby, it participates to the production of VLCFAs of different chain lengths that are involved in multiple biological processes as precursors of membrane lipids and lipid mediators.</text>
</comment>
<dbReference type="AlphaFoldDB" id="B4MWF3"/>
<keyword evidence="9 16" id="KW-1133">Transmembrane helix</keyword>
<dbReference type="FunFam" id="2.60.40.790:FF:000013">
    <property type="entry name" value="Very-long-chain (3R)-3-hydroxyacyl-CoA dehydratase"/>
    <property type="match status" value="1"/>
</dbReference>
<keyword evidence="7 16" id="KW-0256">Endoplasmic reticulum</keyword>
<evidence type="ECO:0000256" key="2">
    <source>
        <dbReference type="ARBA" id="ARBA00005194"/>
    </source>
</evidence>
<dbReference type="PROSITE" id="PS51203">
    <property type="entry name" value="CS"/>
    <property type="match status" value="1"/>
</dbReference>
<dbReference type="GO" id="GO:0030148">
    <property type="term" value="P:sphingolipid biosynthetic process"/>
    <property type="evidence" value="ECO:0007669"/>
    <property type="project" value="TreeGrafter"/>
</dbReference>
<reference evidence="19 20" key="1">
    <citation type="journal article" date="2007" name="Nature">
        <title>Evolution of genes and genomes on the Drosophila phylogeny.</title>
        <authorList>
            <consortium name="Drosophila 12 Genomes Consortium"/>
            <person name="Clark A.G."/>
            <person name="Eisen M.B."/>
            <person name="Smith D.R."/>
            <person name="Bergman C.M."/>
            <person name="Oliver B."/>
            <person name="Markow T.A."/>
            <person name="Kaufman T.C."/>
            <person name="Kellis M."/>
            <person name="Gelbart W."/>
            <person name="Iyer V.N."/>
            <person name="Pollard D.A."/>
            <person name="Sackton T.B."/>
            <person name="Larracuente A.M."/>
            <person name="Singh N.D."/>
            <person name="Abad J.P."/>
            <person name="Abt D.N."/>
            <person name="Adryan B."/>
            <person name="Aguade M."/>
            <person name="Akashi H."/>
            <person name="Anderson W.W."/>
            <person name="Aquadro C.F."/>
            <person name="Ardell D.H."/>
            <person name="Arguello R."/>
            <person name="Artieri C.G."/>
            <person name="Barbash D.A."/>
            <person name="Barker D."/>
            <person name="Barsanti P."/>
            <person name="Batterham P."/>
            <person name="Batzoglou S."/>
            <person name="Begun D."/>
            <person name="Bhutkar A."/>
            <person name="Blanco E."/>
            <person name="Bosak S.A."/>
            <person name="Bradley R.K."/>
            <person name="Brand A.D."/>
            <person name="Brent M.R."/>
            <person name="Brooks A.N."/>
            <person name="Brown R.H."/>
            <person name="Butlin R.K."/>
            <person name="Caggese C."/>
            <person name="Calvi B.R."/>
            <person name="Bernardo de Carvalho A."/>
            <person name="Caspi A."/>
            <person name="Castrezana S."/>
            <person name="Celniker S.E."/>
            <person name="Chang J.L."/>
            <person name="Chapple C."/>
            <person name="Chatterji S."/>
            <person name="Chinwalla A."/>
            <person name="Civetta A."/>
            <person name="Clifton S.W."/>
            <person name="Comeron J.M."/>
            <person name="Costello J.C."/>
            <person name="Coyne J.A."/>
            <person name="Daub J."/>
            <person name="David R.G."/>
            <person name="Delcher A.L."/>
            <person name="Delehaunty K."/>
            <person name="Do C.B."/>
            <person name="Ebling H."/>
            <person name="Edwards K."/>
            <person name="Eickbush T."/>
            <person name="Evans J.D."/>
            <person name="Filipski A."/>
            <person name="Findeiss S."/>
            <person name="Freyhult E."/>
            <person name="Fulton L."/>
            <person name="Fulton R."/>
            <person name="Garcia A.C."/>
            <person name="Gardiner A."/>
            <person name="Garfield D.A."/>
            <person name="Garvin B.E."/>
            <person name="Gibson G."/>
            <person name="Gilbert D."/>
            <person name="Gnerre S."/>
            <person name="Godfrey J."/>
            <person name="Good R."/>
            <person name="Gotea V."/>
            <person name="Gravely B."/>
            <person name="Greenberg A.J."/>
            <person name="Griffiths-Jones S."/>
            <person name="Gross S."/>
            <person name="Guigo R."/>
            <person name="Gustafson E.A."/>
            <person name="Haerty W."/>
            <person name="Hahn M.W."/>
            <person name="Halligan D.L."/>
            <person name="Halpern A.L."/>
            <person name="Halter G.M."/>
            <person name="Han M.V."/>
            <person name="Heger A."/>
            <person name="Hillier L."/>
            <person name="Hinrichs A.S."/>
            <person name="Holmes I."/>
            <person name="Hoskins R.A."/>
            <person name="Hubisz M.J."/>
            <person name="Hultmark D."/>
            <person name="Huntley M.A."/>
            <person name="Jaffe D.B."/>
            <person name="Jagadeeshan S."/>
            <person name="Jeck W.R."/>
            <person name="Johnson J."/>
            <person name="Jones C.D."/>
            <person name="Jordan W.C."/>
            <person name="Karpen G.H."/>
            <person name="Kataoka E."/>
            <person name="Keightley P.D."/>
            <person name="Kheradpour P."/>
            <person name="Kirkness E.F."/>
            <person name="Koerich L.B."/>
            <person name="Kristiansen K."/>
            <person name="Kudrna D."/>
            <person name="Kulathinal R.J."/>
            <person name="Kumar S."/>
            <person name="Kwok R."/>
            <person name="Lander E."/>
            <person name="Langley C.H."/>
            <person name="Lapoint R."/>
            <person name="Lazzaro B.P."/>
            <person name="Lee S.J."/>
            <person name="Levesque L."/>
            <person name="Li R."/>
            <person name="Lin C.F."/>
            <person name="Lin M.F."/>
            <person name="Lindblad-Toh K."/>
            <person name="Llopart A."/>
            <person name="Long M."/>
            <person name="Low L."/>
            <person name="Lozovsky E."/>
            <person name="Lu J."/>
            <person name="Luo M."/>
            <person name="Machado C.A."/>
            <person name="Makalowski W."/>
            <person name="Marzo M."/>
            <person name="Matsuda M."/>
            <person name="Matzkin L."/>
            <person name="McAllister B."/>
            <person name="McBride C.S."/>
            <person name="McKernan B."/>
            <person name="McKernan K."/>
            <person name="Mendez-Lago M."/>
            <person name="Minx P."/>
            <person name="Mollenhauer M.U."/>
            <person name="Montooth K."/>
            <person name="Mount S.M."/>
            <person name="Mu X."/>
            <person name="Myers E."/>
            <person name="Negre B."/>
            <person name="Newfeld S."/>
            <person name="Nielsen R."/>
            <person name="Noor M.A."/>
            <person name="O'Grady P."/>
            <person name="Pachter L."/>
            <person name="Papaceit M."/>
            <person name="Parisi M.J."/>
            <person name="Parisi M."/>
            <person name="Parts L."/>
            <person name="Pedersen J.S."/>
            <person name="Pesole G."/>
            <person name="Phillippy A.M."/>
            <person name="Ponting C.P."/>
            <person name="Pop M."/>
            <person name="Porcelli D."/>
            <person name="Powell J.R."/>
            <person name="Prohaska S."/>
            <person name="Pruitt K."/>
            <person name="Puig M."/>
            <person name="Quesneville H."/>
            <person name="Ram K.R."/>
            <person name="Rand D."/>
            <person name="Rasmussen M.D."/>
            <person name="Reed L.K."/>
            <person name="Reenan R."/>
            <person name="Reily A."/>
            <person name="Remington K.A."/>
            <person name="Rieger T.T."/>
            <person name="Ritchie M.G."/>
            <person name="Robin C."/>
            <person name="Rogers Y.H."/>
            <person name="Rohde C."/>
            <person name="Rozas J."/>
            <person name="Rubenfield M.J."/>
            <person name="Ruiz A."/>
            <person name="Russo S."/>
            <person name="Salzberg S.L."/>
            <person name="Sanchez-Gracia A."/>
            <person name="Saranga D.J."/>
            <person name="Sato H."/>
            <person name="Schaeffer S.W."/>
            <person name="Schatz M.C."/>
            <person name="Schlenke T."/>
            <person name="Schwartz R."/>
            <person name="Segarra C."/>
            <person name="Singh R.S."/>
            <person name="Sirot L."/>
            <person name="Sirota M."/>
            <person name="Sisneros N.B."/>
            <person name="Smith C.D."/>
            <person name="Smith T.F."/>
            <person name="Spieth J."/>
            <person name="Stage D.E."/>
            <person name="Stark A."/>
            <person name="Stephan W."/>
            <person name="Strausberg R.L."/>
            <person name="Strempel S."/>
            <person name="Sturgill D."/>
            <person name="Sutton G."/>
            <person name="Sutton G.G."/>
            <person name="Tao W."/>
            <person name="Teichmann S."/>
            <person name="Tobari Y.N."/>
            <person name="Tomimura Y."/>
            <person name="Tsolas J.M."/>
            <person name="Valente V.L."/>
            <person name="Venter E."/>
            <person name="Venter J.C."/>
            <person name="Vicario S."/>
            <person name="Vieira F.G."/>
            <person name="Vilella A.J."/>
            <person name="Villasante A."/>
            <person name="Walenz B."/>
            <person name="Wang J."/>
            <person name="Wasserman M."/>
            <person name="Watts T."/>
            <person name="Wilson D."/>
            <person name="Wilson R.K."/>
            <person name="Wing R.A."/>
            <person name="Wolfner M.F."/>
            <person name="Wong A."/>
            <person name="Wong G.K."/>
            <person name="Wu C.I."/>
            <person name="Wu G."/>
            <person name="Yamamoto D."/>
            <person name="Yang H.P."/>
            <person name="Yang S.P."/>
            <person name="Yorke J.A."/>
            <person name="Yoshida K."/>
            <person name="Zdobnov E."/>
            <person name="Zhang P."/>
            <person name="Zhang Y."/>
            <person name="Zimin A.V."/>
            <person name="Baldwin J."/>
            <person name="Abdouelleil A."/>
            <person name="Abdulkadir J."/>
            <person name="Abebe A."/>
            <person name="Abera B."/>
            <person name="Abreu J."/>
            <person name="Acer S.C."/>
            <person name="Aftuck L."/>
            <person name="Alexander A."/>
            <person name="An P."/>
            <person name="Anderson E."/>
            <person name="Anderson S."/>
            <person name="Arachi H."/>
            <person name="Azer M."/>
            <person name="Bachantsang P."/>
            <person name="Barry A."/>
            <person name="Bayul T."/>
            <person name="Berlin A."/>
            <person name="Bessette D."/>
            <person name="Bloom T."/>
            <person name="Blye J."/>
            <person name="Boguslavskiy L."/>
            <person name="Bonnet C."/>
            <person name="Boukhgalter B."/>
            <person name="Bourzgui I."/>
            <person name="Brown A."/>
            <person name="Cahill P."/>
            <person name="Channer S."/>
            <person name="Cheshatsang Y."/>
            <person name="Chuda L."/>
            <person name="Citroen M."/>
            <person name="Collymore A."/>
            <person name="Cooke P."/>
            <person name="Costello M."/>
            <person name="D'Aco K."/>
            <person name="Daza R."/>
            <person name="De Haan G."/>
            <person name="DeGray S."/>
            <person name="DeMaso C."/>
            <person name="Dhargay N."/>
            <person name="Dooley K."/>
            <person name="Dooley E."/>
            <person name="Doricent M."/>
            <person name="Dorje P."/>
            <person name="Dorjee K."/>
            <person name="Dupes A."/>
            <person name="Elong R."/>
            <person name="Falk J."/>
            <person name="Farina A."/>
            <person name="Faro S."/>
            <person name="Ferguson D."/>
            <person name="Fisher S."/>
            <person name="Foley C.D."/>
            <person name="Franke A."/>
            <person name="Friedrich D."/>
            <person name="Gadbois L."/>
            <person name="Gearin G."/>
            <person name="Gearin C.R."/>
            <person name="Giannoukos G."/>
            <person name="Goode T."/>
            <person name="Graham J."/>
            <person name="Grandbois E."/>
            <person name="Grewal S."/>
            <person name="Gyaltsen K."/>
            <person name="Hafez N."/>
            <person name="Hagos B."/>
            <person name="Hall J."/>
            <person name="Henson C."/>
            <person name="Hollinger A."/>
            <person name="Honan T."/>
            <person name="Huard M.D."/>
            <person name="Hughes L."/>
            <person name="Hurhula B."/>
            <person name="Husby M.E."/>
            <person name="Kamat A."/>
            <person name="Kanga B."/>
            <person name="Kashin S."/>
            <person name="Khazanovich D."/>
            <person name="Kisner P."/>
            <person name="Lance K."/>
            <person name="Lara M."/>
            <person name="Lee W."/>
            <person name="Lennon N."/>
            <person name="Letendre F."/>
            <person name="LeVine R."/>
            <person name="Lipovsky A."/>
            <person name="Liu X."/>
            <person name="Liu J."/>
            <person name="Liu S."/>
            <person name="Lokyitsang T."/>
            <person name="Lokyitsang Y."/>
            <person name="Lubonja R."/>
            <person name="Lui A."/>
            <person name="MacDonald P."/>
            <person name="Magnisalis V."/>
            <person name="Maru K."/>
            <person name="Matthews C."/>
            <person name="McCusker W."/>
            <person name="McDonough S."/>
            <person name="Mehta T."/>
            <person name="Meldrim J."/>
            <person name="Meneus L."/>
            <person name="Mihai O."/>
            <person name="Mihalev A."/>
            <person name="Mihova T."/>
            <person name="Mittelman R."/>
            <person name="Mlenga V."/>
            <person name="Montmayeur A."/>
            <person name="Mulrain L."/>
            <person name="Navidi A."/>
            <person name="Naylor J."/>
            <person name="Negash T."/>
            <person name="Nguyen T."/>
            <person name="Nguyen N."/>
            <person name="Nicol R."/>
            <person name="Norbu C."/>
            <person name="Norbu N."/>
            <person name="Novod N."/>
            <person name="O'Neill B."/>
            <person name="Osman S."/>
            <person name="Markiewicz E."/>
            <person name="Oyono O.L."/>
            <person name="Patti C."/>
            <person name="Phunkhang P."/>
            <person name="Pierre F."/>
            <person name="Priest M."/>
            <person name="Raghuraman S."/>
            <person name="Rege F."/>
            <person name="Reyes R."/>
            <person name="Rise C."/>
            <person name="Rogov P."/>
            <person name="Ross K."/>
            <person name="Ryan E."/>
            <person name="Settipalli S."/>
            <person name="Shea T."/>
            <person name="Sherpa N."/>
            <person name="Shi L."/>
            <person name="Shih D."/>
            <person name="Sparrow T."/>
            <person name="Spaulding J."/>
            <person name="Stalker J."/>
            <person name="Stange-Thomann N."/>
            <person name="Stavropoulos S."/>
            <person name="Stone C."/>
            <person name="Strader C."/>
            <person name="Tesfaye S."/>
            <person name="Thomson T."/>
            <person name="Thoulutsang Y."/>
            <person name="Thoulutsang D."/>
            <person name="Topham K."/>
            <person name="Topping I."/>
            <person name="Tsamla T."/>
            <person name="Vassiliev H."/>
            <person name="Vo A."/>
            <person name="Wangchuk T."/>
            <person name="Wangdi T."/>
            <person name="Weiand M."/>
            <person name="Wilkinson J."/>
            <person name="Wilson A."/>
            <person name="Yadav S."/>
            <person name="Young G."/>
            <person name="Yu Q."/>
            <person name="Zembek L."/>
            <person name="Zhong D."/>
            <person name="Zimmer A."/>
            <person name="Zwirko Z."/>
            <person name="Jaffe D.B."/>
            <person name="Alvarez P."/>
            <person name="Brockman W."/>
            <person name="Butler J."/>
            <person name="Chin C."/>
            <person name="Gnerre S."/>
            <person name="Grabherr M."/>
            <person name="Kleber M."/>
            <person name="Mauceli E."/>
            <person name="MacCallum I."/>
        </authorList>
    </citation>
    <scope>NUCLEOTIDE SEQUENCE [LARGE SCALE GENOMIC DNA]</scope>
    <source>
        <strain evidence="20">Tucson 14030-0811.24</strain>
    </source>
</reference>
<comment type="caution">
    <text evidence="16">Lacks conserved residue(s) required for the propagation of feature annotation.</text>
</comment>
<dbReference type="Proteomes" id="UP000007798">
    <property type="component" value="Unassembled WGS sequence"/>
</dbReference>
<dbReference type="GO" id="GO:0102158">
    <property type="term" value="F:very-long-chain (3R)-3-hydroxyacyl-CoA dehydratase activity"/>
    <property type="evidence" value="ECO:0007669"/>
    <property type="project" value="UniProtKB-EC"/>
</dbReference>
<dbReference type="InterPro" id="IPR008978">
    <property type="entry name" value="HSP20-like_chaperone"/>
</dbReference>
<dbReference type="GO" id="GO:0005789">
    <property type="term" value="C:endoplasmic reticulum membrane"/>
    <property type="evidence" value="ECO:0007669"/>
    <property type="project" value="UniProtKB-SubCell"/>
</dbReference>
<sequence>MSSPNTKETTTTTGSAGSSFVKNEGGSSQQPAQLSPFVYWSQTKQTLQLKVDLKDAKGAIADFSPASLAFSARGHGARGVNAYKFDIRFYALIDDEDASFVVTDNKIELNIRKMDPAWWPRLVATPQKPHWLKIDFDRWRTEDDVELEEAPRDIRQDYEKEYNSLQKQELGYIKEKTKKVYMIFYNLAMFVGYLYIVCVMAILYYRDGPESITKTYANVGNAFKFVQLLQYLEVMHPLFGYTKGSPLVPFFQVSGRNFILFLMIEAETRMYTKPVVFYVFIIWSLVELVRYPYYLSQLLGRELGLLTWLRYTIWIPLYPMGIVCEGIIVLRSIPYIEETKRFTVEMPNKWNITFDMVLFLKVYLLLLTLPGSYLVMSHMSKLRAKKLGRNRNRSKRRHVD</sequence>
<dbReference type="Pfam" id="PF04387">
    <property type="entry name" value="PTPLA"/>
    <property type="match status" value="1"/>
</dbReference>
<evidence type="ECO:0000256" key="17">
    <source>
        <dbReference type="SAM" id="MobiDB-lite"/>
    </source>
</evidence>
<comment type="subcellular location">
    <subcellularLocation>
        <location evidence="1 16">Endoplasmic reticulum membrane</location>
        <topology evidence="1 16">Multi-pass membrane protein</topology>
    </subcellularLocation>
</comment>
<dbReference type="PhylomeDB" id="B4MWF3"/>
<feature type="compositionally biased region" description="Low complexity" evidence="17">
    <location>
        <begin position="1"/>
        <end position="19"/>
    </location>
</feature>
<evidence type="ECO:0000313" key="20">
    <source>
        <dbReference type="Proteomes" id="UP000007798"/>
    </source>
</evidence>
<keyword evidence="10" id="KW-0175">Coiled coil</keyword>
<evidence type="ECO:0000256" key="5">
    <source>
        <dbReference type="ARBA" id="ARBA00022516"/>
    </source>
</evidence>
<feature type="transmembrane region" description="Helical" evidence="16">
    <location>
        <begin position="275"/>
        <end position="293"/>
    </location>
</feature>
<evidence type="ECO:0000256" key="14">
    <source>
        <dbReference type="ARBA" id="ARBA00023239"/>
    </source>
</evidence>
<comment type="pathway">
    <text evidence="2 16">Lipid metabolism; fatty acid biosynthesis.</text>
</comment>
<evidence type="ECO:0000256" key="15">
    <source>
        <dbReference type="ARBA" id="ARBA00025733"/>
    </source>
</evidence>
<keyword evidence="8 16" id="KW-0276">Fatty acid metabolism</keyword>
<dbReference type="OrthoDB" id="2157530at2759"/>
<dbReference type="EMBL" id="CH963857">
    <property type="protein sequence ID" value="EDW76094.1"/>
    <property type="molecule type" value="Genomic_DNA"/>
</dbReference>
<dbReference type="eggNOG" id="KOG3187">
    <property type="taxonomic scope" value="Eukaryota"/>
</dbReference>
<dbReference type="OMA" id="SYLVMSH"/>
<keyword evidence="6 16" id="KW-0812">Transmembrane</keyword>
<feature type="transmembrane region" description="Helical" evidence="16">
    <location>
        <begin position="183"/>
        <end position="205"/>
    </location>
</feature>
<organism evidence="19 20">
    <name type="scientific">Drosophila willistoni</name>
    <name type="common">Fruit fly</name>
    <dbReference type="NCBI Taxonomy" id="7260"/>
    <lineage>
        <taxon>Eukaryota</taxon>
        <taxon>Metazoa</taxon>
        <taxon>Ecdysozoa</taxon>
        <taxon>Arthropoda</taxon>
        <taxon>Hexapoda</taxon>
        <taxon>Insecta</taxon>
        <taxon>Pterygota</taxon>
        <taxon>Neoptera</taxon>
        <taxon>Endopterygota</taxon>
        <taxon>Diptera</taxon>
        <taxon>Brachycera</taxon>
        <taxon>Muscomorpha</taxon>
        <taxon>Ephydroidea</taxon>
        <taxon>Drosophilidae</taxon>
        <taxon>Drosophila</taxon>
        <taxon>Sophophora</taxon>
    </lineage>
</organism>
<keyword evidence="12 16" id="KW-0472">Membrane</keyword>
<dbReference type="GO" id="GO:0042761">
    <property type="term" value="P:very long-chain fatty acid biosynthetic process"/>
    <property type="evidence" value="ECO:0007669"/>
    <property type="project" value="TreeGrafter"/>
</dbReference>
<keyword evidence="11 16" id="KW-0443">Lipid metabolism</keyword>
<dbReference type="CDD" id="cd06465">
    <property type="entry name" value="p23_hB-ind1_like"/>
    <property type="match status" value="1"/>
</dbReference>
<evidence type="ECO:0000256" key="11">
    <source>
        <dbReference type="ARBA" id="ARBA00023098"/>
    </source>
</evidence>
<evidence type="ECO:0000256" key="10">
    <source>
        <dbReference type="ARBA" id="ARBA00023054"/>
    </source>
</evidence>
<dbReference type="GO" id="GO:0030497">
    <property type="term" value="P:fatty acid elongation"/>
    <property type="evidence" value="ECO:0007669"/>
    <property type="project" value="TreeGrafter"/>
</dbReference>
<protein>
    <recommendedName>
        <fullName evidence="4 16">Very-long-chain (3R)-3-hydroxyacyl-CoA dehydratase</fullName>
        <ecNumber evidence="4 16">4.2.1.134</ecNumber>
    </recommendedName>
</protein>
<proteinExistence type="inferred from homology"/>
<evidence type="ECO:0000256" key="8">
    <source>
        <dbReference type="ARBA" id="ARBA00022832"/>
    </source>
</evidence>
<dbReference type="EC" id="4.2.1.134" evidence="4 16"/>
<keyword evidence="20" id="KW-1185">Reference proteome</keyword>
<comment type="similarity">
    <text evidence="15">Belongs to the p23/wos2 family.</text>
</comment>
<evidence type="ECO:0000256" key="4">
    <source>
        <dbReference type="ARBA" id="ARBA00013122"/>
    </source>
</evidence>
<comment type="similarity">
    <text evidence="3 16">Belongs to the very long-chain fatty acids dehydratase HACD family.</text>
</comment>
<comment type="catalytic activity">
    <reaction evidence="16">
        <text>a very-long-chain (3R)-3-hydroxyacyl-CoA = a very-long-chain (2E)-enoyl-CoA + H2O</text>
        <dbReference type="Rhea" id="RHEA:45812"/>
        <dbReference type="ChEBI" id="CHEBI:15377"/>
        <dbReference type="ChEBI" id="CHEBI:83728"/>
        <dbReference type="ChEBI" id="CHEBI:85440"/>
        <dbReference type="EC" id="4.2.1.134"/>
    </reaction>
</comment>
<dbReference type="UniPathway" id="UPA00094"/>
<dbReference type="PANTHER" id="PTHR11035">
    <property type="entry name" value="VERY-LONG-CHAIN (3R)-3-HYDROXYACYL-COA DEHYDRATASE"/>
    <property type="match status" value="1"/>
</dbReference>
<evidence type="ECO:0000256" key="6">
    <source>
        <dbReference type="ARBA" id="ARBA00022692"/>
    </source>
</evidence>
<feature type="region of interest" description="Disordered" evidence="17">
    <location>
        <begin position="1"/>
        <end position="29"/>
    </location>
</feature>
<feature type="domain" description="CS" evidence="18">
    <location>
        <begin position="33"/>
        <end position="123"/>
    </location>
</feature>
<dbReference type="FunCoup" id="B4MWF3">
    <property type="interactions" value="802"/>
</dbReference>
<dbReference type="PANTHER" id="PTHR11035:SF35">
    <property type="entry name" value="VERY-LONG-CHAIN (3R)-3-HYDROXYACYL-COA DEHYDRATASE"/>
    <property type="match status" value="1"/>
</dbReference>
<dbReference type="InterPro" id="IPR007052">
    <property type="entry name" value="CS_dom"/>
</dbReference>
<dbReference type="Pfam" id="PF04969">
    <property type="entry name" value="CS"/>
    <property type="match status" value="1"/>
</dbReference>
<evidence type="ECO:0000256" key="13">
    <source>
        <dbReference type="ARBA" id="ARBA00023160"/>
    </source>
</evidence>
<keyword evidence="5 16" id="KW-0444">Lipid biosynthesis</keyword>
<dbReference type="HOGENOM" id="CLU_046712_0_0_1"/>
<evidence type="ECO:0000259" key="18">
    <source>
        <dbReference type="PROSITE" id="PS51203"/>
    </source>
</evidence>
<dbReference type="InterPro" id="IPR007482">
    <property type="entry name" value="Tyr_Pase-like_PTPLA"/>
</dbReference>
<dbReference type="SUPFAM" id="SSF49764">
    <property type="entry name" value="HSP20-like chaperones"/>
    <property type="match status" value="1"/>
</dbReference>
<dbReference type="KEGG" id="dwi:6641845"/>
<dbReference type="InParanoid" id="B4MWF3"/>
<evidence type="ECO:0000256" key="9">
    <source>
        <dbReference type="ARBA" id="ARBA00022989"/>
    </source>
</evidence>
<dbReference type="STRING" id="7260.B4MWF3"/>
<feature type="transmembrane region" description="Helical" evidence="16">
    <location>
        <begin position="356"/>
        <end position="376"/>
    </location>
</feature>
<keyword evidence="13 16" id="KW-0275">Fatty acid biosynthesis</keyword>
<evidence type="ECO:0000313" key="19">
    <source>
        <dbReference type="EMBL" id="EDW76094.1"/>
    </source>
</evidence>
<evidence type="ECO:0000256" key="12">
    <source>
        <dbReference type="ARBA" id="ARBA00023136"/>
    </source>
</evidence>